<dbReference type="Proteomes" id="UP000198902">
    <property type="component" value="Unassembled WGS sequence"/>
</dbReference>
<evidence type="ECO:0000313" key="7">
    <source>
        <dbReference type="Proteomes" id="UP000198902"/>
    </source>
</evidence>
<proteinExistence type="predicted"/>
<dbReference type="EMBL" id="CSTE01000001">
    <property type="protein sequence ID" value="CQR49233.1"/>
    <property type="molecule type" value="Genomic_DNA"/>
</dbReference>
<dbReference type="Pfam" id="PF19263">
    <property type="entry name" value="DUF5906"/>
    <property type="match status" value="1"/>
</dbReference>
<keyword evidence="2" id="KW-0378">Hydrolase</keyword>
<evidence type="ECO:0000259" key="5">
    <source>
        <dbReference type="PROSITE" id="PS51206"/>
    </source>
</evidence>
<sequence length="790" mass="87808">MSDRDVLAERLQDAGLLEKRLIPVKDGEKRSPVYHNDASNRESGFGSLTGNYGVYAGATPDGGRWLIDVDIDDYSDSADSEALQAVNELPETFTVASPHTDGVTGGHRYYYIDSKDVHKSIETVANAKNPGMSWGEIRVHNQYVVGPGSQLDGCGKDWCDECSTPDGGRYEIATDAPIAEITLPELFDVLRADQTPEDASQGAGGVDTTRDTPNADGDTSRARAVTKHYDNISDYLLYGASDRSEQDFHVCCRMIEHGVPKSEVYQLLADNSNSKVDSPDASRNYWQRTWDRARKSVGSDANTETLPGETRSDGGVATTASPMNGPQNAVSGGEWSHVYQQYVSASDADERKPARFAATELLSEDHHWANLEENDVLYGYDSDRGIYQPTGEKQVRELLVANLREEYNRTEKSEILDQLRGRHTVSQDEMGGPADHIPVRNGVVRVQPQGLGLQEHNPEHLFLGSVEAEYDPGAECPQFRDFLRDVVPRGSDRKKLQEYAGYTLHHWGLPYHKALFLVGPTASGKSTFLDTIRAVLGSNTVVSLTPQELTGERFAGAELFQSWANFRNDIPSSLITDTGAFKEITVGDSIKAEQKFKDPFRFEPTAKHLFSANQLPDAETDDEAFYRRILLVPFPSTVPKAERDPHLDEKLQSELSGVLNWMLEGLQRLMRQGTFTGDRTPGETQRTWEKWGNTVDRFRELCLEESSGDSLPKSTAHKAYHRFCEAESLPAETQHKMTRRLKNEGIADGRATVNGKQQRVFVGVQLTSKGESYLNDTGDDSRNSGLRHFD</sequence>
<evidence type="ECO:0000256" key="3">
    <source>
        <dbReference type="ARBA" id="ARBA00022840"/>
    </source>
</evidence>
<dbReference type="InterPro" id="IPR051620">
    <property type="entry name" value="ORF904-like_C"/>
</dbReference>
<feature type="domain" description="SF3 helicase" evidence="5">
    <location>
        <begin position="491"/>
        <end position="647"/>
    </location>
</feature>
<dbReference type="InterPro" id="IPR015330">
    <property type="entry name" value="DNA_primase/pol_bifunc_N"/>
</dbReference>
<feature type="region of interest" description="Disordered" evidence="4">
    <location>
        <begin position="196"/>
        <end position="221"/>
    </location>
</feature>
<dbReference type="InterPro" id="IPR014015">
    <property type="entry name" value="Helicase_SF3_DNA-vir"/>
</dbReference>
<dbReference type="Pfam" id="PF08706">
    <property type="entry name" value="D5_N"/>
    <property type="match status" value="1"/>
</dbReference>
<dbReference type="GO" id="GO:0005524">
    <property type="term" value="F:ATP binding"/>
    <property type="evidence" value="ECO:0007669"/>
    <property type="project" value="UniProtKB-KW"/>
</dbReference>
<dbReference type="NCBIfam" id="TIGR01613">
    <property type="entry name" value="primase_Cterm"/>
    <property type="match status" value="1"/>
</dbReference>
<dbReference type="Gene3D" id="3.40.50.300">
    <property type="entry name" value="P-loop containing nucleotide triphosphate hydrolases"/>
    <property type="match status" value="1"/>
</dbReference>
<dbReference type="GO" id="GO:0016787">
    <property type="term" value="F:hydrolase activity"/>
    <property type="evidence" value="ECO:0007669"/>
    <property type="project" value="UniProtKB-KW"/>
</dbReference>
<reference evidence="7" key="1">
    <citation type="submission" date="2015-03" db="EMBL/GenBank/DDBJ databases">
        <authorList>
            <person name="Urmite Genomes"/>
        </authorList>
    </citation>
    <scope>NUCLEOTIDE SEQUENCE [LARGE SCALE GENOMIC DNA]</scope>
    <source>
        <strain evidence="7">Arc-Hr</strain>
    </source>
</reference>
<dbReference type="PROSITE" id="PS51206">
    <property type="entry name" value="SF3_HELICASE_1"/>
    <property type="match status" value="1"/>
</dbReference>
<dbReference type="Gene3D" id="3.30.2250.10">
    <property type="entry name" value="Bifunctional DNA primase/polymerase domain"/>
    <property type="match status" value="1"/>
</dbReference>
<feature type="region of interest" description="Disordered" evidence="4">
    <location>
        <begin position="771"/>
        <end position="790"/>
    </location>
</feature>
<protein>
    <recommendedName>
        <fullName evidence="5">SF3 helicase domain-containing protein</fullName>
    </recommendedName>
</protein>
<dbReference type="SMART" id="SM00885">
    <property type="entry name" value="D5_N"/>
    <property type="match status" value="1"/>
</dbReference>
<keyword evidence="3" id="KW-0067">ATP-binding</keyword>
<dbReference type="PANTHER" id="PTHR35372:SF2">
    <property type="entry name" value="SF3 HELICASE DOMAIN-CONTAINING PROTEIN"/>
    <property type="match status" value="1"/>
</dbReference>
<dbReference type="RefSeq" id="WP_089777166.1">
    <property type="nucleotide sequence ID" value="NZ_CABLRR010000001.1"/>
</dbReference>
<keyword evidence="7" id="KW-1185">Reference proteome</keyword>
<dbReference type="InterPro" id="IPR045455">
    <property type="entry name" value="NrS-1_pol-like_helicase"/>
</dbReference>
<dbReference type="SUPFAM" id="SSF52540">
    <property type="entry name" value="P-loop containing nucleoside triphosphate hydrolases"/>
    <property type="match status" value="1"/>
</dbReference>
<dbReference type="SUPFAM" id="SSF56747">
    <property type="entry name" value="Prim-pol domain"/>
    <property type="match status" value="1"/>
</dbReference>
<name>A0A0D6JNP9_9EURY</name>
<dbReference type="InterPro" id="IPR014818">
    <property type="entry name" value="Phage/plasmid_primase_P4_C"/>
</dbReference>
<dbReference type="PANTHER" id="PTHR35372">
    <property type="entry name" value="ATP BINDING PROTEIN-RELATED"/>
    <property type="match status" value="1"/>
</dbReference>
<dbReference type="SMART" id="SM00943">
    <property type="entry name" value="Prim-Pol"/>
    <property type="match status" value="1"/>
</dbReference>
<evidence type="ECO:0000256" key="2">
    <source>
        <dbReference type="ARBA" id="ARBA00022801"/>
    </source>
</evidence>
<accession>A0A0D6JNP9</accession>
<gene>
    <name evidence="6" type="ORF">BN996_00690</name>
</gene>
<dbReference type="InterPro" id="IPR006500">
    <property type="entry name" value="Helicase_put_C_phage/plasmid"/>
</dbReference>
<evidence type="ECO:0000256" key="1">
    <source>
        <dbReference type="ARBA" id="ARBA00022741"/>
    </source>
</evidence>
<feature type="compositionally biased region" description="Basic and acidic residues" evidence="4">
    <location>
        <begin position="779"/>
        <end position="790"/>
    </location>
</feature>
<dbReference type="InterPro" id="IPR027417">
    <property type="entry name" value="P-loop_NTPase"/>
</dbReference>
<organism evidence="6 7">
    <name type="scientific">Haloferax massiliensis</name>
    <dbReference type="NCBI Taxonomy" id="1476858"/>
    <lineage>
        <taxon>Archaea</taxon>
        <taxon>Methanobacteriati</taxon>
        <taxon>Methanobacteriota</taxon>
        <taxon>Stenosarchaea group</taxon>
        <taxon>Halobacteria</taxon>
        <taxon>Halobacteriales</taxon>
        <taxon>Haloferacaceae</taxon>
        <taxon>Haloferax</taxon>
    </lineage>
</organism>
<evidence type="ECO:0000313" key="6">
    <source>
        <dbReference type="EMBL" id="CQR49233.1"/>
    </source>
</evidence>
<dbReference type="OrthoDB" id="308447at2157"/>
<dbReference type="AlphaFoldDB" id="A0A0D6JNP9"/>
<evidence type="ECO:0000256" key="4">
    <source>
        <dbReference type="SAM" id="MobiDB-lite"/>
    </source>
</evidence>
<keyword evidence="1" id="KW-0547">Nucleotide-binding</keyword>
<dbReference type="Pfam" id="PF09250">
    <property type="entry name" value="Prim-Pol"/>
    <property type="match status" value="1"/>
</dbReference>
<feature type="region of interest" description="Disordered" evidence="4">
    <location>
        <begin position="294"/>
        <end position="316"/>
    </location>
</feature>